<dbReference type="InterPro" id="IPR029787">
    <property type="entry name" value="Nucleotide_cyclase"/>
</dbReference>
<dbReference type="Gene3D" id="3.30.70.270">
    <property type="match status" value="1"/>
</dbReference>
<evidence type="ECO:0000256" key="2">
    <source>
        <dbReference type="ARBA" id="ARBA00034247"/>
    </source>
</evidence>
<evidence type="ECO:0000259" key="3">
    <source>
        <dbReference type="PROSITE" id="PS50887"/>
    </source>
</evidence>
<accession>A0A2P8F0K4</accession>
<dbReference type="PROSITE" id="PS50887">
    <property type="entry name" value="GGDEF"/>
    <property type="match status" value="1"/>
</dbReference>
<gene>
    <name evidence="4" type="ORF">CLV44_105102</name>
</gene>
<keyword evidence="5" id="KW-1185">Reference proteome</keyword>
<dbReference type="CDD" id="cd00130">
    <property type="entry name" value="PAS"/>
    <property type="match status" value="1"/>
</dbReference>
<evidence type="ECO:0000313" key="4">
    <source>
        <dbReference type="EMBL" id="PSL15208.1"/>
    </source>
</evidence>
<protein>
    <recommendedName>
        <fullName evidence="1">diguanylate cyclase</fullName>
        <ecNumber evidence="1">2.7.7.65</ecNumber>
    </recommendedName>
</protein>
<dbReference type="Gene3D" id="3.30.450.20">
    <property type="entry name" value="PAS domain"/>
    <property type="match status" value="1"/>
</dbReference>
<evidence type="ECO:0000313" key="5">
    <source>
        <dbReference type="Proteomes" id="UP000242133"/>
    </source>
</evidence>
<proteinExistence type="predicted"/>
<dbReference type="EC" id="2.7.7.65" evidence="1"/>
<dbReference type="SUPFAM" id="SSF55785">
    <property type="entry name" value="PYP-like sensor domain (PAS domain)"/>
    <property type="match status" value="1"/>
</dbReference>
<dbReference type="InterPro" id="IPR000014">
    <property type="entry name" value="PAS"/>
</dbReference>
<dbReference type="AlphaFoldDB" id="A0A2P8F0K4"/>
<dbReference type="SMART" id="SM00267">
    <property type="entry name" value="GGDEF"/>
    <property type="match status" value="1"/>
</dbReference>
<reference evidence="4 5" key="1">
    <citation type="submission" date="2018-03" db="EMBL/GenBank/DDBJ databases">
        <title>Genomic Encyclopedia of Archaeal and Bacterial Type Strains, Phase II (KMG-II): from individual species to whole genera.</title>
        <authorList>
            <person name="Goeker M."/>
        </authorList>
    </citation>
    <scope>NUCLEOTIDE SEQUENCE [LARGE SCALE GENOMIC DNA]</scope>
    <source>
        <strain evidence="4 5">DSM 17586</strain>
    </source>
</reference>
<dbReference type="Pfam" id="PF00990">
    <property type="entry name" value="GGDEF"/>
    <property type="match status" value="1"/>
</dbReference>
<evidence type="ECO:0000256" key="1">
    <source>
        <dbReference type="ARBA" id="ARBA00012528"/>
    </source>
</evidence>
<organism evidence="4 5">
    <name type="scientific">Marinobacterium halophilum</name>
    <dbReference type="NCBI Taxonomy" id="267374"/>
    <lineage>
        <taxon>Bacteria</taxon>
        <taxon>Pseudomonadati</taxon>
        <taxon>Pseudomonadota</taxon>
        <taxon>Gammaproteobacteria</taxon>
        <taxon>Oceanospirillales</taxon>
        <taxon>Oceanospirillaceae</taxon>
        <taxon>Marinobacterium</taxon>
    </lineage>
</organism>
<dbReference type="InterPro" id="IPR043128">
    <property type="entry name" value="Rev_trsase/Diguanyl_cyclase"/>
</dbReference>
<name>A0A2P8F0K4_9GAMM</name>
<dbReference type="InterPro" id="IPR000160">
    <property type="entry name" value="GGDEF_dom"/>
</dbReference>
<comment type="caution">
    <text evidence="4">The sequence shown here is derived from an EMBL/GenBank/DDBJ whole genome shotgun (WGS) entry which is preliminary data.</text>
</comment>
<dbReference type="NCBIfam" id="TIGR00254">
    <property type="entry name" value="GGDEF"/>
    <property type="match status" value="1"/>
</dbReference>
<dbReference type="PANTHER" id="PTHR45138">
    <property type="entry name" value="REGULATORY COMPONENTS OF SENSORY TRANSDUCTION SYSTEM"/>
    <property type="match status" value="1"/>
</dbReference>
<dbReference type="RefSeq" id="WP_170069263.1">
    <property type="nucleotide sequence ID" value="NZ_PYGI01000005.1"/>
</dbReference>
<dbReference type="CDD" id="cd01949">
    <property type="entry name" value="GGDEF"/>
    <property type="match status" value="1"/>
</dbReference>
<dbReference type="EMBL" id="PYGI01000005">
    <property type="protein sequence ID" value="PSL15208.1"/>
    <property type="molecule type" value="Genomic_DNA"/>
</dbReference>
<dbReference type="SUPFAM" id="SSF55073">
    <property type="entry name" value="Nucleotide cyclase"/>
    <property type="match status" value="1"/>
</dbReference>
<dbReference type="InterPro" id="IPR035965">
    <property type="entry name" value="PAS-like_dom_sf"/>
</dbReference>
<dbReference type="Proteomes" id="UP000242133">
    <property type="component" value="Unassembled WGS sequence"/>
</dbReference>
<feature type="domain" description="GGDEF" evidence="3">
    <location>
        <begin position="164"/>
        <end position="297"/>
    </location>
</feature>
<dbReference type="GO" id="GO:0052621">
    <property type="term" value="F:diguanylate cyclase activity"/>
    <property type="evidence" value="ECO:0007669"/>
    <property type="project" value="UniProtKB-EC"/>
</dbReference>
<sequence>MSIDACEARYQAILKACLDSVLILDNETIVAASAARQSWLEPEALVGRTLSELFADDLLLQFRDALSLLVQGESMVELEYQLRPEHLPELRARGLAEVCWYSSRWVMTAQGEVVWSAHDITASKQLERKVSYQAQRDLLTGAYNRRAMIPVLEVATAQALRYDGATSVLLIDVDGLSAINDQYGWDAGDQVLQHTVATLDRLKRTSDFLARYADSQLVMVLPETNHEQGVLAAERIRAAVEGLQLSGDVAALGWTVSIGVASALNPEDNAVAMMRRAREHLLIAQHSGFNRVEGEAL</sequence>
<comment type="catalytic activity">
    <reaction evidence="2">
        <text>2 GTP = 3',3'-c-di-GMP + 2 diphosphate</text>
        <dbReference type="Rhea" id="RHEA:24898"/>
        <dbReference type="ChEBI" id="CHEBI:33019"/>
        <dbReference type="ChEBI" id="CHEBI:37565"/>
        <dbReference type="ChEBI" id="CHEBI:58805"/>
        <dbReference type="EC" id="2.7.7.65"/>
    </reaction>
</comment>
<dbReference type="PANTHER" id="PTHR45138:SF9">
    <property type="entry name" value="DIGUANYLATE CYCLASE DGCM-RELATED"/>
    <property type="match status" value="1"/>
</dbReference>
<dbReference type="InterPro" id="IPR050469">
    <property type="entry name" value="Diguanylate_Cyclase"/>
</dbReference>